<dbReference type="PANTHER" id="PTHR46491:SF3">
    <property type="entry name" value="CDGSH IRON-SULFUR DOMAIN-CONTAINING PROTEIN 3, MITOCHONDRIAL"/>
    <property type="match status" value="1"/>
</dbReference>
<keyword evidence="4" id="KW-0411">Iron-sulfur</keyword>
<proteinExistence type="predicted"/>
<dbReference type="SMART" id="SM00704">
    <property type="entry name" value="ZnF_CDGSH"/>
    <property type="match status" value="1"/>
</dbReference>
<dbReference type="GO" id="GO:0005739">
    <property type="term" value="C:mitochondrion"/>
    <property type="evidence" value="ECO:0007669"/>
    <property type="project" value="TreeGrafter"/>
</dbReference>
<sequence length="45" mass="5088">MSEITSPQNTPYAVNVEEGESYYWCACGRSKNQLYCDGTHNKQLA</sequence>
<dbReference type="GO" id="GO:0051537">
    <property type="term" value="F:2 iron, 2 sulfur cluster binding"/>
    <property type="evidence" value="ECO:0007669"/>
    <property type="project" value="UniProtKB-KW"/>
</dbReference>
<evidence type="ECO:0000313" key="6">
    <source>
        <dbReference type="EMBL" id="VAW80515.1"/>
    </source>
</evidence>
<dbReference type="Pfam" id="PF09360">
    <property type="entry name" value="zf-CDGSH"/>
    <property type="match status" value="1"/>
</dbReference>
<dbReference type="Gene3D" id="3.40.5.90">
    <property type="entry name" value="CDGSH iron-sulfur domain, mitoNEET-type"/>
    <property type="match status" value="1"/>
</dbReference>
<keyword evidence="3" id="KW-0408">Iron</keyword>
<keyword evidence="1" id="KW-0001">2Fe-2S</keyword>
<protein>
    <recommendedName>
        <fullName evidence="5">Iron-binding zinc finger CDGSH type domain-containing protein</fullName>
    </recommendedName>
</protein>
<dbReference type="PANTHER" id="PTHR46491">
    <property type="entry name" value="CDGSH IRON SULFUR DOMAIN PROTEIN HOMOLOG"/>
    <property type="match status" value="1"/>
</dbReference>
<evidence type="ECO:0000256" key="2">
    <source>
        <dbReference type="ARBA" id="ARBA00022723"/>
    </source>
</evidence>
<dbReference type="EMBL" id="UOFN01000128">
    <property type="protein sequence ID" value="VAW80515.1"/>
    <property type="molecule type" value="Genomic_DNA"/>
</dbReference>
<dbReference type="InterPro" id="IPR052950">
    <property type="entry name" value="CISD"/>
</dbReference>
<name>A0A3B0YI17_9ZZZZ</name>
<accession>A0A3B0YI17</accession>
<organism evidence="6">
    <name type="scientific">hydrothermal vent metagenome</name>
    <dbReference type="NCBI Taxonomy" id="652676"/>
    <lineage>
        <taxon>unclassified sequences</taxon>
        <taxon>metagenomes</taxon>
        <taxon>ecological metagenomes</taxon>
    </lineage>
</organism>
<evidence type="ECO:0000256" key="3">
    <source>
        <dbReference type="ARBA" id="ARBA00023004"/>
    </source>
</evidence>
<gene>
    <name evidence="6" type="ORF">MNBD_GAMMA15-699</name>
</gene>
<reference evidence="6" key="1">
    <citation type="submission" date="2018-06" db="EMBL/GenBank/DDBJ databases">
        <authorList>
            <person name="Zhirakovskaya E."/>
        </authorList>
    </citation>
    <scope>NUCLEOTIDE SEQUENCE</scope>
</reference>
<dbReference type="AlphaFoldDB" id="A0A3B0YI17"/>
<dbReference type="InterPro" id="IPR018967">
    <property type="entry name" value="FeS-contain_CDGSH-typ"/>
</dbReference>
<feature type="domain" description="Iron-binding zinc finger CDGSH type" evidence="5">
    <location>
        <begin position="9"/>
        <end position="43"/>
    </location>
</feature>
<evidence type="ECO:0000259" key="5">
    <source>
        <dbReference type="SMART" id="SM00704"/>
    </source>
</evidence>
<dbReference type="InterPro" id="IPR042216">
    <property type="entry name" value="MitoNEET_CISD"/>
</dbReference>
<evidence type="ECO:0000256" key="1">
    <source>
        <dbReference type="ARBA" id="ARBA00022714"/>
    </source>
</evidence>
<keyword evidence="2" id="KW-0479">Metal-binding</keyword>
<evidence type="ECO:0000256" key="4">
    <source>
        <dbReference type="ARBA" id="ARBA00023014"/>
    </source>
</evidence>
<dbReference type="GO" id="GO:0046872">
    <property type="term" value="F:metal ion binding"/>
    <property type="evidence" value="ECO:0007669"/>
    <property type="project" value="UniProtKB-KW"/>
</dbReference>